<protein>
    <submittedName>
        <fullName evidence="3">Uncharacterized protein</fullName>
    </submittedName>
</protein>
<feature type="signal peptide" evidence="2">
    <location>
        <begin position="1"/>
        <end position="19"/>
    </location>
</feature>
<dbReference type="Proteomes" id="UP000379480">
    <property type="component" value="Unassembled WGS sequence"/>
</dbReference>
<dbReference type="AlphaFoldDB" id="A0A5E7E7Z1"/>
<sequence precursor="true">MRAMIAIALLLTMAGSASADSLPWGVRVIHDDARSVTCWHYVGVNQGGISCLPDAQLQRQQTSAASEDQPTPATTPAPLPQDERFQL</sequence>
<evidence type="ECO:0000313" key="3">
    <source>
        <dbReference type="EMBL" id="VVO22798.1"/>
    </source>
</evidence>
<evidence type="ECO:0000313" key="4">
    <source>
        <dbReference type="Proteomes" id="UP000379480"/>
    </source>
</evidence>
<feature type="region of interest" description="Disordered" evidence="1">
    <location>
        <begin position="58"/>
        <end position="87"/>
    </location>
</feature>
<feature type="compositionally biased region" description="Polar residues" evidence="1">
    <location>
        <begin position="58"/>
        <end position="69"/>
    </location>
</feature>
<keyword evidence="2" id="KW-0732">Signal</keyword>
<dbReference type="EMBL" id="CABVHY010000023">
    <property type="protein sequence ID" value="VVO22798.1"/>
    <property type="molecule type" value="Genomic_DNA"/>
</dbReference>
<evidence type="ECO:0000256" key="2">
    <source>
        <dbReference type="SAM" id="SignalP"/>
    </source>
</evidence>
<feature type="chain" id="PRO_5022745606" evidence="2">
    <location>
        <begin position="20"/>
        <end position="87"/>
    </location>
</feature>
<name>A0A5E7E7Z1_PSEFL</name>
<gene>
    <name evidence="3" type="ORF">PS723_04352</name>
</gene>
<organism evidence="3 4">
    <name type="scientific">Pseudomonas fluorescens</name>
    <dbReference type="NCBI Taxonomy" id="294"/>
    <lineage>
        <taxon>Bacteria</taxon>
        <taxon>Pseudomonadati</taxon>
        <taxon>Pseudomonadota</taxon>
        <taxon>Gammaproteobacteria</taxon>
        <taxon>Pseudomonadales</taxon>
        <taxon>Pseudomonadaceae</taxon>
        <taxon>Pseudomonas</taxon>
    </lineage>
</organism>
<accession>A0A5E7E7Z1</accession>
<reference evidence="3 4" key="1">
    <citation type="submission" date="2019-09" db="EMBL/GenBank/DDBJ databases">
        <authorList>
            <person name="Chandra G."/>
            <person name="Truman W A."/>
        </authorList>
    </citation>
    <scope>NUCLEOTIDE SEQUENCE [LARGE SCALE GENOMIC DNA]</scope>
    <source>
        <strain evidence="3">PS723</strain>
    </source>
</reference>
<dbReference type="RefSeq" id="WP_224795728.1">
    <property type="nucleotide sequence ID" value="NZ_CABVHY010000023.1"/>
</dbReference>
<evidence type="ECO:0000256" key="1">
    <source>
        <dbReference type="SAM" id="MobiDB-lite"/>
    </source>
</evidence>
<proteinExistence type="predicted"/>